<feature type="domain" description="BHLH" evidence="7">
    <location>
        <begin position="24"/>
        <end position="81"/>
    </location>
</feature>
<dbReference type="GO" id="GO:0005634">
    <property type="term" value="C:nucleus"/>
    <property type="evidence" value="ECO:0007669"/>
    <property type="project" value="UniProtKB-SubCell"/>
</dbReference>
<dbReference type="CDD" id="cd11410">
    <property type="entry name" value="bHLH_O_HES"/>
    <property type="match status" value="1"/>
</dbReference>
<evidence type="ECO:0000256" key="6">
    <source>
        <dbReference type="SAM" id="MobiDB-lite"/>
    </source>
</evidence>
<dbReference type="GO" id="GO:0006355">
    <property type="term" value="P:regulation of DNA-templated transcription"/>
    <property type="evidence" value="ECO:0007669"/>
    <property type="project" value="InterPro"/>
</dbReference>
<evidence type="ECO:0000256" key="4">
    <source>
        <dbReference type="ARBA" id="ARBA00023163"/>
    </source>
</evidence>
<dbReference type="SUPFAM" id="SSF158457">
    <property type="entry name" value="Orange domain-like"/>
    <property type="match status" value="1"/>
</dbReference>
<comment type="subcellular location">
    <subcellularLocation>
        <location evidence="1">Nucleus</location>
    </subcellularLocation>
</comment>
<dbReference type="InterPro" id="IPR011598">
    <property type="entry name" value="bHLH_dom"/>
</dbReference>
<feature type="domain" description="Orange" evidence="8">
    <location>
        <begin position="100"/>
        <end position="133"/>
    </location>
</feature>
<organism evidence="9">
    <name type="scientific">Meretrix meretrix</name>
    <name type="common">Asiatic hard clam</name>
    <name type="synonym">Venus meretrix</name>
    <dbReference type="NCBI Taxonomy" id="291251"/>
    <lineage>
        <taxon>Eukaryota</taxon>
        <taxon>Metazoa</taxon>
        <taxon>Spiralia</taxon>
        <taxon>Lophotrochozoa</taxon>
        <taxon>Mollusca</taxon>
        <taxon>Bivalvia</taxon>
        <taxon>Autobranchia</taxon>
        <taxon>Heteroconchia</taxon>
        <taxon>Euheterodonta</taxon>
        <taxon>Imparidentia</taxon>
        <taxon>Neoheterodontei</taxon>
        <taxon>Venerida</taxon>
        <taxon>Veneroidea</taxon>
        <taxon>Veneridae</taxon>
        <taxon>Meretrix</taxon>
    </lineage>
</organism>
<keyword evidence="4" id="KW-0804">Transcription</keyword>
<sequence length="342" mass="38206">MTDVVTDPKLVNSQNKMEKKDSAYKRSNKPFMEKKRRARINNCLTQLKTLVLQAMRKDTNQYSKLEKADILEMTVKHLRQLQRQQVNQAMTCDPTVVTKYKAGFNECANEVIRYLGSVQGVEDGTRNRLMNHLGNLVSQLNQQASEQCQQPLNVQIPQVSNQQGLQTVQNGCLLMPAVHTSPLVLQQVQNLNVPNMYSQGPNAQTEQQRNLGATTQLCGSFQIVPNTNSPSAVAVYLGQSPQQQQQQQIVHTSPPNSCSQALPLYTTRSPLRTKASLKAYDSSAFSQVSISDKSNCSSPSCSPTSQEVTSYTPSQMDFNLQGLVKYGRTPSPLKVEDVWRPW</sequence>
<dbReference type="EMBL" id="KP704644">
    <property type="protein sequence ID" value="ALO65138.1"/>
    <property type="molecule type" value="mRNA"/>
</dbReference>
<gene>
    <name evidence="9" type="primary">Hairy</name>
</gene>
<evidence type="ECO:0000259" key="8">
    <source>
        <dbReference type="PROSITE" id="PS51054"/>
    </source>
</evidence>
<dbReference type="Pfam" id="PF07527">
    <property type="entry name" value="Hairy_orange"/>
    <property type="match status" value="1"/>
</dbReference>
<accession>A0A125QVZ7</accession>
<evidence type="ECO:0000256" key="2">
    <source>
        <dbReference type="ARBA" id="ARBA00023015"/>
    </source>
</evidence>
<evidence type="ECO:0000256" key="3">
    <source>
        <dbReference type="ARBA" id="ARBA00023125"/>
    </source>
</evidence>
<dbReference type="Gene3D" id="4.10.280.10">
    <property type="entry name" value="Helix-loop-helix DNA-binding domain"/>
    <property type="match status" value="1"/>
</dbReference>
<dbReference type="InterPro" id="IPR050370">
    <property type="entry name" value="HES_HEY"/>
</dbReference>
<dbReference type="PROSITE" id="PS50888">
    <property type="entry name" value="BHLH"/>
    <property type="match status" value="1"/>
</dbReference>
<keyword evidence="2" id="KW-0805">Transcription regulation</keyword>
<dbReference type="AlphaFoldDB" id="A0A125QVZ7"/>
<keyword evidence="3" id="KW-0238">DNA-binding</keyword>
<dbReference type="Pfam" id="PF00010">
    <property type="entry name" value="HLH"/>
    <property type="match status" value="1"/>
</dbReference>
<dbReference type="SMART" id="SM00353">
    <property type="entry name" value="HLH"/>
    <property type="match status" value="1"/>
</dbReference>
<dbReference type="SMART" id="SM00511">
    <property type="entry name" value="ORANGE"/>
    <property type="match status" value="1"/>
</dbReference>
<dbReference type="PANTHER" id="PTHR10985">
    <property type="entry name" value="BASIC HELIX-LOOP-HELIX TRANSCRIPTION FACTOR, HES-RELATED"/>
    <property type="match status" value="1"/>
</dbReference>
<dbReference type="SUPFAM" id="SSF47459">
    <property type="entry name" value="HLH, helix-loop-helix DNA-binding domain"/>
    <property type="match status" value="1"/>
</dbReference>
<name>A0A125QVZ7_MERMT</name>
<dbReference type="InterPro" id="IPR036638">
    <property type="entry name" value="HLH_DNA-bd_sf"/>
</dbReference>
<evidence type="ECO:0000313" key="9">
    <source>
        <dbReference type="EMBL" id="ALO65138.1"/>
    </source>
</evidence>
<evidence type="ECO:0000256" key="5">
    <source>
        <dbReference type="ARBA" id="ARBA00023242"/>
    </source>
</evidence>
<evidence type="ECO:0000259" key="7">
    <source>
        <dbReference type="PROSITE" id="PS50888"/>
    </source>
</evidence>
<dbReference type="InterPro" id="IPR003650">
    <property type="entry name" value="Orange_dom"/>
</dbReference>
<reference evidence="9" key="1">
    <citation type="submission" date="2015-01" db="EMBL/GenBank/DDBJ databases">
        <title>Identification of MmeHairy gene and its two single nucleotide polymorphisms in 3'-untranslated region with enhanced expression in Meretrix meretrix.</title>
        <authorList>
            <person name="Nie Q."/>
            <person name="Liu B."/>
            <person name="Yue X."/>
        </authorList>
    </citation>
    <scope>NUCLEOTIDE SEQUENCE</scope>
</reference>
<dbReference type="GO" id="GO:0046983">
    <property type="term" value="F:protein dimerization activity"/>
    <property type="evidence" value="ECO:0007669"/>
    <property type="project" value="InterPro"/>
</dbReference>
<feature type="region of interest" description="Disordered" evidence="6">
    <location>
        <begin position="1"/>
        <end position="23"/>
    </location>
</feature>
<dbReference type="PROSITE" id="PS51054">
    <property type="entry name" value="ORANGE"/>
    <property type="match status" value="1"/>
</dbReference>
<proteinExistence type="evidence at transcript level"/>
<protein>
    <submittedName>
        <fullName evidence="9">Hairy and enhancer of split</fullName>
    </submittedName>
</protein>
<dbReference type="GO" id="GO:0003677">
    <property type="term" value="F:DNA binding"/>
    <property type="evidence" value="ECO:0007669"/>
    <property type="project" value="UniProtKB-KW"/>
</dbReference>
<keyword evidence="5" id="KW-0539">Nucleus</keyword>
<evidence type="ECO:0000256" key="1">
    <source>
        <dbReference type="ARBA" id="ARBA00004123"/>
    </source>
</evidence>
<dbReference type="Gene3D" id="6.10.250.980">
    <property type="match status" value="1"/>
</dbReference>
<dbReference type="FunFam" id="4.10.280.10:FF:000009">
    <property type="entry name" value="Transcription factor HES-1"/>
    <property type="match status" value="1"/>
</dbReference>